<organism evidence="4 5">
    <name type="scientific">Weissella cibaria</name>
    <dbReference type="NCBI Taxonomy" id="137591"/>
    <lineage>
        <taxon>Bacteria</taxon>
        <taxon>Bacillati</taxon>
        <taxon>Bacillota</taxon>
        <taxon>Bacilli</taxon>
        <taxon>Lactobacillales</taxon>
        <taxon>Lactobacillaceae</taxon>
        <taxon>Weissella</taxon>
    </lineage>
</organism>
<dbReference type="PIRSF" id="PIRSF002741">
    <property type="entry name" value="MppA"/>
    <property type="match status" value="1"/>
</dbReference>
<proteinExistence type="predicted"/>
<dbReference type="AlphaFoldDB" id="A0A0D1KJQ9"/>
<dbReference type="SUPFAM" id="SSF53850">
    <property type="entry name" value="Periplasmic binding protein-like II"/>
    <property type="match status" value="1"/>
</dbReference>
<dbReference type="EMBL" id="JWHT01000022">
    <property type="protein sequence ID" value="KIU24929.1"/>
    <property type="molecule type" value="Genomic_DNA"/>
</dbReference>
<dbReference type="GO" id="GO:0015833">
    <property type="term" value="P:peptide transport"/>
    <property type="evidence" value="ECO:0007669"/>
    <property type="project" value="TreeGrafter"/>
</dbReference>
<evidence type="ECO:0000313" key="4">
    <source>
        <dbReference type="EMBL" id="KIU24929.1"/>
    </source>
</evidence>
<dbReference type="EMBL" id="CP020928">
    <property type="protein sequence ID" value="AWF94581.1"/>
    <property type="molecule type" value="Genomic_DNA"/>
</dbReference>
<feature type="domain" description="Solute-binding protein family 5" evidence="2">
    <location>
        <begin position="126"/>
        <end position="515"/>
    </location>
</feature>
<dbReference type="Gene3D" id="3.40.190.10">
    <property type="entry name" value="Periplasmic binding protein-like II"/>
    <property type="match status" value="1"/>
</dbReference>
<sequence length="613" mass="67589">MSTKYKGIYGGVRMSKAVKWLLGLVVVVLAAVAAFFAFGHGNDKQAVNHDKVGKLPVAYNNPGKAIKGGDLKIAAVSDTPFQGSYLSPLSDDALTMDMYNPTGQGSSGIFATDKQFKINDKGAATVKLDDDAKTATITLNKKLTWSDGKPVTAKDYEFTYEVLANKAYGSDRWTESLANIEGLSDFHDGKTKTISGITYPDGEDGKKVVVHFKAMKPGMPYSGNGYYLESVTPYHQIKDIAPKKLASSEANTTKPLVWGPYQVAKVVPGESIRLTPNKYYYGEKPKLNSITEQVVSPTKIAAAFNAHKYDLSIENIASLYPQIKKASGYKMTGQNQLYVSMEVFNLGHYDADKSENVQDRDTPLQDKRVRQALGYALNTQQVIDKYSNGLGTRATSLIPPVFSSVQDKDAKGFPLNQKKANALLDEAGWKLNKKTGYREKDGKELDLVYMARSGAPTSEAVSQNNIQQWKKVGVKVSLYGGRLTDFNSWSKIVQDGTSQKWDITDAAWGLSSEPSQMDLFSKAAPYNLGHATSPELTKLLNDIDSQSALKTSYRKEAFKKYQEYMNDQAYVVPQKFAIDYTPVNDRVVGWTKANDAYDLWEKIGVTSNDLATK</sequence>
<evidence type="ECO:0000256" key="1">
    <source>
        <dbReference type="SAM" id="Phobius"/>
    </source>
</evidence>
<keyword evidence="1" id="KW-0472">Membrane</keyword>
<dbReference type="GO" id="GO:0042597">
    <property type="term" value="C:periplasmic space"/>
    <property type="evidence" value="ECO:0007669"/>
    <property type="project" value="UniProtKB-ARBA"/>
</dbReference>
<dbReference type="GO" id="GO:1904680">
    <property type="term" value="F:peptide transmembrane transporter activity"/>
    <property type="evidence" value="ECO:0007669"/>
    <property type="project" value="TreeGrafter"/>
</dbReference>
<dbReference type="InterPro" id="IPR000914">
    <property type="entry name" value="SBP_5_dom"/>
</dbReference>
<feature type="transmembrane region" description="Helical" evidence="1">
    <location>
        <begin position="20"/>
        <end position="39"/>
    </location>
</feature>
<gene>
    <name evidence="4" type="primary">appA_1</name>
    <name evidence="4" type="ORF">ab3b_00912</name>
    <name evidence="3" type="ORF">B6254_0134</name>
</gene>
<dbReference type="PANTHER" id="PTHR30290">
    <property type="entry name" value="PERIPLASMIC BINDING COMPONENT OF ABC TRANSPORTER"/>
    <property type="match status" value="1"/>
</dbReference>
<dbReference type="CDD" id="cd08510">
    <property type="entry name" value="PBP2_Lactococcal_OppA_like"/>
    <property type="match status" value="1"/>
</dbReference>
<evidence type="ECO:0000259" key="2">
    <source>
        <dbReference type="Pfam" id="PF00496"/>
    </source>
</evidence>
<reference evidence="3 6" key="2">
    <citation type="submission" date="2017-04" db="EMBL/GenBank/DDBJ databases">
        <title>Weissella cibaria strain m2 complete genome.</title>
        <authorList>
            <person name="Pan Q."/>
            <person name="Tan M."/>
            <person name="Yao F."/>
            <person name="Su S."/>
        </authorList>
    </citation>
    <scope>NUCLEOTIDE SEQUENCE [LARGE SCALE GENOMIC DNA]</scope>
    <source>
        <strain evidence="3 6">M2</strain>
    </source>
</reference>
<keyword evidence="1" id="KW-0812">Transmembrane</keyword>
<reference evidence="4 5" key="1">
    <citation type="journal article" date="2015" name="Microbiology (Mosc.)">
        <title>Genomics of the Weissella cibaria species with an examination of its metabolic traits.</title>
        <authorList>
            <person name="Lynch K.M."/>
            <person name="Lucid A."/>
            <person name="Arendt E.K."/>
            <person name="Sleator R.D."/>
            <person name="Lucey B."/>
            <person name="Coffey A."/>
        </authorList>
    </citation>
    <scope>NUCLEOTIDE SEQUENCE [LARGE SCALE GENOMIC DNA]</scope>
    <source>
        <strain evidence="4 5">AB3b</strain>
    </source>
</reference>
<dbReference type="GO" id="GO:0043190">
    <property type="term" value="C:ATP-binding cassette (ABC) transporter complex"/>
    <property type="evidence" value="ECO:0007669"/>
    <property type="project" value="InterPro"/>
</dbReference>
<dbReference type="InterPro" id="IPR030678">
    <property type="entry name" value="Peptide/Ni-bd"/>
</dbReference>
<name>A0A0D1KJQ9_9LACO</name>
<keyword evidence="1" id="KW-1133">Transmembrane helix</keyword>
<dbReference type="Proteomes" id="UP000244870">
    <property type="component" value="Chromosome"/>
</dbReference>
<protein>
    <submittedName>
        <fullName evidence="4">AppA_1 protein</fullName>
    </submittedName>
    <submittedName>
        <fullName evidence="3">Oligopeptide-binding protein OppA</fullName>
    </submittedName>
</protein>
<dbReference type="Proteomes" id="UP000032289">
    <property type="component" value="Unassembled WGS sequence"/>
</dbReference>
<evidence type="ECO:0000313" key="6">
    <source>
        <dbReference type="Proteomes" id="UP000244870"/>
    </source>
</evidence>
<dbReference type="PATRIC" id="fig|137591.24.peg.893"/>
<dbReference type="Pfam" id="PF00496">
    <property type="entry name" value="SBP_bac_5"/>
    <property type="match status" value="1"/>
</dbReference>
<accession>A0A0D1KJQ9</accession>
<evidence type="ECO:0000313" key="3">
    <source>
        <dbReference type="EMBL" id="AWF94581.1"/>
    </source>
</evidence>
<dbReference type="InterPro" id="IPR039424">
    <property type="entry name" value="SBP_5"/>
</dbReference>
<dbReference type="Gene3D" id="3.10.105.10">
    <property type="entry name" value="Dipeptide-binding Protein, Domain 3"/>
    <property type="match status" value="1"/>
</dbReference>
<evidence type="ECO:0000313" key="5">
    <source>
        <dbReference type="Proteomes" id="UP000032289"/>
    </source>
</evidence>